<gene>
    <name evidence="9" type="ORF">SAMN05444581_110137</name>
</gene>
<dbReference type="SUPFAM" id="SSF103473">
    <property type="entry name" value="MFS general substrate transporter"/>
    <property type="match status" value="1"/>
</dbReference>
<keyword evidence="5 7" id="KW-1133">Transmembrane helix</keyword>
<evidence type="ECO:0000259" key="8">
    <source>
        <dbReference type="PROSITE" id="PS50850"/>
    </source>
</evidence>
<dbReference type="CDD" id="cd17477">
    <property type="entry name" value="MFS_YcaD_like"/>
    <property type="match status" value="1"/>
</dbReference>
<evidence type="ECO:0000256" key="1">
    <source>
        <dbReference type="ARBA" id="ARBA00004651"/>
    </source>
</evidence>
<dbReference type="Pfam" id="PF07690">
    <property type="entry name" value="MFS_1"/>
    <property type="match status" value="1"/>
</dbReference>
<dbReference type="InterPro" id="IPR047200">
    <property type="entry name" value="MFS_YcaD-like"/>
</dbReference>
<organism evidence="9 10">
    <name type="scientific">Methylocapsa palsarum</name>
    <dbReference type="NCBI Taxonomy" id="1612308"/>
    <lineage>
        <taxon>Bacteria</taxon>
        <taxon>Pseudomonadati</taxon>
        <taxon>Pseudomonadota</taxon>
        <taxon>Alphaproteobacteria</taxon>
        <taxon>Hyphomicrobiales</taxon>
        <taxon>Beijerinckiaceae</taxon>
        <taxon>Methylocapsa</taxon>
    </lineage>
</organism>
<feature type="transmembrane region" description="Helical" evidence="7">
    <location>
        <begin position="288"/>
        <end position="306"/>
    </location>
</feature>
<sequence>MSETNPEGLRGGSGSDSAVVAASPAPVDVRALLCAIATVSIVGVGLSLTMTLIAVRLGEQGYSAKAIGVNPTAAGLATLIAAAFVPGWARRFGVRRVLVVALLACMLSLLGMAAMENYWAWLGIRAVFGAALTALFVVSEYWINAIAPPERRGMVIGVYAASVALGFAAGPSILALVGTASSAPFFAAILLFALAAAPIVLGSSAEPEIKNTPHVPVFGFLLKAPVVSLAGLLHGAIETAGMGLLPVYALRAGLSAETGAIFVSLFAFGNVIFQLPVGFVSDKINRNLLLLAISVLGLGGALVLGAAGPGALVFFCIALVAWGGIVGSFYAVALAQLGARHHGAELASANAAFVMLYSIGLLAGPPFVGFGMDFLGADGFFFSIAAMLAPYLALQIWFSGREDEAS</sequence>
<dbReference type="GO" id="GO:0005886">
    <property type="term" value="C:plasma membrane"/>
    <property type="evidence" value="ECO:0007669"/>
    <property type="project" value="UniProtKB-SubCell"/>
</dbReference>
<dbReference type="GO" id="GO:0022857">
    <property type="term" value="F:transmembrane transporter activity"/>
    <property type="evidence" value="ECO:0007669"/>
    <property type="project" value="InterPro"/>
</dbReference>
<dbReference type="PANTHER" id="PTHR23521">
    <property type="entry name" value="TRANSPORTER MFS SUPERFAMILY"/>
    <property type="match status" value="1"/>
</dbReference>
<keyword evidence="3" id="KW-1003">Cell membrane</keyword>
<feature type="transmembrane region" description="Helical" evidence="7">
    <location>
        <begin position="215"/>
        <end position="237"/>
    </location>
</feature>
<keyword evidence="4 7" id="KW-0812">Transmembrane</keyword>
<keyword evidence="6 7" id="KW-0472">Membrane</keyword>
<feature type="transmembrane region" description="Helical" evidence="7">
    <location>
        <begin position="312"/>
        <end position="335"/>
    </location>
</feature>
<proteinExistence type="predicted"/>
<dbReference type="InterPro" id="IPR011701">
    <property type="entry name" value="MFS"/>
</dbReference>
<keyword evidence="10" id="KW-1185">Reference proteome</keyword>
<dbReference type="OrthoDB" id="9797524at2"/>
<feature type="transmembrane region" description="Helical" evidence="7">
    <location>
        <begin position="67"/>
        <end position="85"/>
    </location>
</feature>
<name>A0A1I4AIR5_9HYPH</name>
<feature type="transmembrane region" description="Helical" evidence="7">
    <location>
        <begin position="183"/>
        <end position="203"/>
    </location>
</feature>
<dbReference type="Gene3D" id="1.20.1250.20">
    <property type="entry name" value="MFS general substrate transporter like domains"/>
    <property type="match status" value="2"/>
</dbReference>
<dbReference type="RefSeq" id="WP_091682886.1">
    <property type="nucleotide sequence ID" value="NZ_FOSN01000010.1"/>
</dbReference>
<evidence type="ECO:0000313" key="10">
    <source>
        <dbReference type="Proteomes" id="UP000198755"/>
    </source>
</evidence>
<dbReference type="PANTHER" id="PTHR23521:SF2">
    <property type="entry name" value="TRANSPORTER MFS SUPERFAMILY"/>
    <property type="match status" value="1"/>
</dbReference>
<feature type="transmembrane region" description="Helical" evidence="7">
    <location>
        <begin position="380"/>
        <end position="398"/>
    </location>
</feature>
<feature type="transmembrane region" description="Helical" evidence="7">
    <location>
        <begin position="347"/>
        <end position="368"/>
    </location>
</feature>
<feature type="transmembrane region" description="Helical" evidence="7">
    <location>
        <begin position="260"/>
        <end position="281"/>
    </location>
</feature>
<reference evidence="9 10" key="1">
    <citation type="submission" date="2016-10" db="EMBL/GenBank/DDBJ databases">
        <authorList>
            <person name="de Groot N.N."/>
        </authorList>
    </citation>
    <scope>NUCLEOTIDE SEQUENCE [LARGE SCALE GENOMIC DNA]</scope>
    <source>
        <strain evidence="9 10">NE2</strain>
    </source>
</reference>
<evidence type="ECO:0000256" key="6">
    <source>
        <dbReference type="ARBA" id="ARBA00023136"/>
    </source>
</evidence>
<dbReference type="EMBL" id="FOSN01000010">
    <property type="protein sequence ID" value="SFK56365.1"/>
    <property type="molecule type" value="Genomic_DNA"/>
</dbReference>
<feature type="domain" description="Major facilitator superfamily (MFS) profile" evidence="8">
    <location>
        <begin position="31"/>
        <end position="404"/>
    </location>
</feature>
<evidence type="ECO:0000256" key="7">
    <source>
        <dbReference type="SAM" id="Phobius"/>
    </source>
</evidence>
<dbReference type="Proteomes" id="UP000198755">
    <property type="component" value="Unassembled WGS sequence"/>
</dbReference>
<evidence type="ECO:0000256" key="5">
    <source>
        <dbReference type="ARBA" id="ARBA00022989"/>
    </source>
</evidence>
<comment type="subcellular location">
    <subcellularLocation>
        <location evidence="1">Cell membrane</location>
        <topology evidence="1">Multi-pass membrane protein</topology>
    </subcellularLocation>
</comment>
<dbReference type="InterPro" id="IPR036259">
    <property type="entry name" value="MFS_trans_sf"/>
</dbReference>
<feature type="transmembrane region" description="Helical" evidence="7">
    <location>
        <begin position="31"/>
        <end position="55"/>
    </location>
</feature>
<feature type="transmembrane region" description="Helical" evidence="7">
    <location>
        <begin position="155"/>
        <end position="177"/>
    </location>
</feature>
<keyword evidence="2" id="KW-0813">Transport</keyword>
<accession>A0A1I4AIR5</accession>
<evidence type="ECO:0000256" key="3">
    <source>
        <dbReference type="ARBA" id="ARBA00022475"/>
    </source>
</evidence>
<dbReference type="AlphaFoldDB" id="A0A1I4AIR5"/>
<dbReference type="InterPro" id="IPR020846">
    <property type="entry name" value="MFS_dom"/>
</dbReference>
<protein>
    <submittedName>
        <fullName evidence="9">Predicted arabinose efflux permease, MFS family</fullName>
    </submittedName>
</protein>
<dbReference type="STRING" id="1612308.SAMN05444581_110137"/>
<evidence type="ECO:0000256" key="4">
    <source>
        <dbReference type="ARBA" id="ARBA00022692"/>
    </source>
</evidence>
<feature type="transmembrane region" description="Helical" evidence="7">
    <location>
        <begin position="121"/>
        <end position="143"/>
    </location>
</feature>
<feature type="transmembrane region" description="Helical" evidence="7">
    <location>
        <begin position="97"/>
        <end position="115"/>
    </location>
</feature>
<evidence type="ECO:0000256" key="2">
    <source>
        <dbReference type="ARBA" id="ARBA00022448"/>
    </source>
</evidence>
<evidence type="ECO:0000313" key="9">
    <source>
        <dbReference type="EMBL" id="SFK56365.1"/>
    </source>
</evidence>
<dbReference type="PROSITE" id="PS50850">
    <property type="entry name" value="MFS"/>
    <property type="match status" value="1"/>
</dbReference>